<evidence type="ECO:0000313" key="4">
    <source>
        <dbReference type="EMBL" id="CAE6373806.1"/>
    </source>
</evidence>
<organism evidence="4 5">
    <name type="scientific">Rhizoctonia solani</name>
    <dbReference type="NCBI Taxonomy" id="456999"/>
    <lineage>
        <taxon>Eukaryota</taxon>
        <taxon>Fungi</taxon>
        <taxon>Dikarya</taxon>
        <taxon>Basidiomycota</taxon>
        <taxon>Agaricomycotina</taxon>
        <taxon>Agaricomycetes</taxon>
        <taxon>Cantharellales</taxon>
        <taxon>Ceratobasidiaceae</taxon>
        <taxon>Rhizoctonia</taxon>
    </lineage>
</organism>
<proteinExistence type="predicted"/>
<reference evidence="4" key="1">
    <citation type="submission" date="2021-01" db="EMBL/GenBank/DDBJ databases">
        <authorList>
            <person name="Kaushik A."/>
        </authorList>
    </citation>
    <scope>NUCLEOTIDE SEQUENCE</scope>
    <source>
        <strain evidence="4">AG1-1C</strain>
    </source>
</reference>
<feature type="compositionally biased region" description="Polar residues" evidence="1">
    <location>
        <begin position="28"/>
        <end position="44"/>
    </location>
</feature>
<feature type="transmembrane region" description="Helical" evidence="2">
    <location>
        <begin position="47"/>
        <end position="69"/>
    </location>
</feature>
<gene>
    <name evidence="4" type="ORF">RDB_LOCUS27627</name>
</gene>
<dbReference type="AlphaFoldDB" id="A0A8H2WE08"/>
<feature type="region of interest" description="Disordered" evidence="1">
    <location>
        <begin position="26"/>
        <end position="47"/>
    </location>
</feature>
<dbReference type="EMBL" id="CAJMWS010000157">
    <property type="protein sequence ID" value="CAE6373806.1"/>
    <property type="molecule type" value="Genomic_DNA"/>
</dbReference>
<feature type="compositionally biased region" description="Basic and acidic residues" evidence="1">
    <location>
        <begin position="177"/>
        <end position="190"/>
    </location>
</feature>
<sequence>MPFTMIALSLAAIRVLYGHQVAAFPTDIPTTGRTHQPRGSSKSGPNGRPTVIIIAVLALVLAIFSFAMIRGYLKRQRKKWGSTEQLQSNDEGSRMSPDNRPRTTASYSRVGEQTDSTQTQIETREVGEGSNNTPAPSATRHPRVNRWPSQNSSRSLPSYRERLPDGEMVLVGRVERPSMSEAYEDRRSASGDETENTPLTNAHIAYTDTSPDRTPDLPRTTSISGNRVSYVESLQGQTGHQGTAEESEPIDARVPAPDVNRAILDGIAPPYRGRDAPSYDETSALATVHTANATSVVPLLERNEQT</sequence>
<feature type="signal peptide" evidence="3">
    <location>
        <begin position="1"/>
        <end position="18"/>
    </location>
</feature>
<accession>A0A8H2WE08</accession>
<feature type="compositionally biased region" description="Polar residues" evidence="1">
    <location>
        <begin position="102"/>
        <end position="121"/>
    </location>
</feature>
<keyword evidence="2" id="KW-0472">Membrane</keyword>
<keyword evidence="3" id="KW-0732">Signal</keyword>
<comment type="caution">
    <text evidence="4">The sequence shown here is derived from an EMBL/GenBank/DDBJ whole genome shotgun (WGS) entry which is preliminary data.</text>
</comment>
<keyword evidence="2" id="KW-0812">Transmembrane</keyword>
<feature type="compositionally biased region" description="Basic and acidic residues" evidence="1">
    <location>
        <begin position="91"/>
        <end position="101"/>
    </location>
</feature>
<feature type="compositionally biased region" description="Polar residues" evidence="1">
    <location>
        <begin position="147"/>
        <end position="156"/>
    </location>
</feature>
<feature type="region of interest" description="Disordered" evidence="1">
    <location>
        <begin position="177"/>
        <end position="197"/>
    </location>
</feature>
<evidence type="ECO:0000256" key="2">
    <source>
        <dbReference type="SAM" id="Phobius"/>
    </source>
</evidence>
<feature type="chain" id="PRO_5034082252" evidence="3">
    <location>
        <begin position="19"/>
        <end position="306"/>
    </location>
</feature>
<name>A0A8H2WE08_9AGAM</name>
<protein>
    <submittedName>
        <fullName evidence="4">Uncharacterized protein</fullName>
    </submittedName>
</protein>
<evidence type="ECO:0000256" key="1">
    <source>
        <dbReference type="SAM" id="MobiDB-lite"/>
    </source>
</evidence>
<keyword evidence="2" id="KW-1133">Transmembrane helix</keyword>
<evidence type="ECO:0000256" key="3">
    <source>
        <dbReference type="SAM" id="SignalP"/>
    </source>
</evidence>
<feature type="region of interest" description="Disordered" evidence="1">
    <location>
        <begin position="78"/>
        <end position="163"/>
    </location>
</feature>
<evidence type="ECO:0000313" key="5">
    <source>
        <dbReference type="Proteomes" id="UP000663846"/>
    </source>
</evidence>
<dbReference type="Proteomes" id="UP000663846">
    <property type="component" value="Unassembled WGS sequence"/>
</dbReference>